<evidence type="ECO:0000313" key="1">
    <source>
        <dbReference type="EMBL" id="UPK94954.1"/>
    </source>
</evidence>
<dbReference type="Proteomes" id="UP000830768">
    <property type="component" value="Chromosome 4"/>
</dbReference>
<name>A0ACD3Z127_FUSSC</name>
<gene>
    <name evidence="1" type="ORF">LCI18_005889</name>
</gene>
<dbReference type="EMBL" id="CP090033">
    <property type="protein sequence ID" value="UPK94954.1"/>
    <property type="molecule type" value="Genomic_DNA"/>
</dbReference>
<proteinExistence type="predicted"/>
<accession>A0ACD3Z127</accession>
<protein>
    <submittedName>
        <fullName evidence="1">Uncharacterized protein</fullName>
    </submittedName>
</protein>
<organism evidence="1 2">
    <name type="scientific">Fusarium solani subsp. cucurbitae</name>
    <name type="common">Neocosmosporum cucurbitae</name>
    <dbReference type="NCBI Taxonomy" id="2747967"/>
    <lineage>
        <taxon>Eukaryota</taxon>
        <taxon>Fungi</taxon>
        <taxon>Dikarya</taxon>
        <taxon>Ascomycota</taxon>
        <taxon>Pezizomycotina</taxon>
        <taxon>Sordariomycetes</taxon>
        <taxon>Hypocreomycetidae</taxon>
        <taxon>Hypocreales</taxon>
        <taxon>Nectriaceae</taxon>
        <taxon>Fusarium</taxon>
        <taxon>Fusarium solani species complex</taxon>
    </lineage>
</organism>
<evidence type="ECO:0000313" key="2">
    <source>
        <dbReference type="Proteomes" id="UP000830768"/>
    </source>
</evidence>
<reference evidence="1" key="1">
    <citation type="submission" date="2021-11" db="EMBL/GenBank/DDBJ databases">
        <title>Fusarium solani-melongenae Genome sequencing and assembly.</title>
        <authorList>
            <person name="Xie S."/>
            <person name="Huang L."/>
            <person name="Zhang X."/>
        </authorList>
    </citation>
    <scope>NUCLEOTIDE SEQUENCE</scope>
    <source>
        <strain evidence="1">CRI 24-3</strain>
    </source>
</reference>
<sequence length="1248" mass="139836">MASWEAAALKLQSHVAVTSDPNSLDKDKCLPPLPLQQKSTVTTKIEAITEEDSNSTKGWKPLSLSTPILLAVIALTLLLAAAVETIAQRSAAQGGLALSPTLDDLPGYAKFSYLYVPTIIAVLYSIIWSWIDLDVKRMQPWFELSKSDGTTGENSLFLDYQYDFVALVPFKAAKKKHWPVFFGGTAMVIVFWALTPLQSALLGTGVVKQTDAVTIGTRSQLLPMREHDSLLDPEFLNTGYAVGWLDQPFPPFTTSKYAILPFYTANNTLPEKVDSNVTAVTTKLSTELSCWPAEIHQDGPRSKSSYFFLNGQGCNTSVSFGVTSRRRMYYIGYYSSPYSDFYLSNKACPKTPNSTHQFLAIWEKTIEAPGRQTPYFNITALFCQPRYYKQQVYTRVNTSDWKPDSQFEQSLSPKEVLTEEEFNSTAFEFLLANGMADRPIVKDAPFNSVIEQHPRLNYTGFTQPVSNMVGFALAGKNLSSDTYGDPEVLEQVYHDAHQYLFSLAVNKLLINETDMSNRTASVEYFLSGVIVSRVFATSVECLLVVVAAFTIVILRSCRKAPSHLPGNPSSINRYIELFRDSTDLMHSFHSMDNATEEALLEEYKNDHFRLYGNKKNTLVDMERIAKNGTDSEEHKVSTQQGYYDPVRPLVLRRASGALFVAVLIGAMIFLSYLKQQEARLNGLHRPSENFEVLQILENYIPTIFATLIEPLWVLLNRLLCVLQPFKDLWEGKAKTSHSLDSTYTSIPPQLVFLRAAKSGHFVLVLVCTMALLANLLAVGLGSLFNEEPMTAAYPETLRPSFAARFDNNSVFTFDNYLTDNLVTTSQYADHKYVALADISSGTKLPAWVSPEYFFQPFELGDAKSGTPADTYRVETQGFGVHANCTPIEPFKMPIYKTQPQFVMSADGKTCTQTSLIEYASFQIRESTLNRSSGISAVEYGDARTAAFSGSPCDRPLTLGWGRTATAENPNATVDASFVICYPVFETAKFNVTVDASGHVLSYNRVSDLKAALDYADSQVHTDIVFEVYNRWWNIDGYEWHNDTTIRDWMNYFITVLDGSRDNIDPAAPVPKPETLIPSIEDIYRRLYAIILSLNEQLYDHKDVGEPITVLRYTKETRIFMEDASFIITMTVLALNTVVASIFYIRAVAFVLPRMPTTIGSVLAYIAPSRLVTSGLKGIPGQNDRTLSFGRYVGVDGKVHIGIELDPHVVRIEPTSLRGKSHFFERMWTKLRRGDERPVRRSVRSGTWL</sequence>
<keyword evidence="2" id="KW-1185">Reference proteome</keyword>